<feature type="region of interest" description="Disordered" evidence="1">
    <location>
        <begin position="36"/>
        <end position="63"/>
    </location>
</feature>
<dbReference type="AlphaFoldDB" id="A0A2H0NEX7"/>
<gene>
    <name evidence="2" type="ORF">COV54_01050</name>
</gene>
<evidence type="ECO:0000313" key="2">
    <source>
        <dbReference type="EMBL" id="PIR07448.1"/>
    </source>
</evidence>
<comment type="caution">
    <text evidence="2">The sequence shown here is derived from an EMBL/GenBank/DDBJ whole genome shotgun (WGS) entry which is preliminary data.</text>
</comment>
<evidence type="ECO:0000313" key="3">
    <source>
        <dbReference type="Proteomes" id="UP000228867"/>
    </source>
</evidence>
<protein>
    <submittedName>
        <fullName evidence="2">Uncharacterized protein</fullName>
    </submittedName>
</protein>
<evidence type="ECO:0000256" key="1">
    <source>
        <dbReference type="SAM" id="MobiDB-lite"/>
    </source>
</evidence>
<sequence length="116" mass="12028">NNIYITILKEKTGESNTTNISITPLNGFNSPVTLSVQNQSPSLPSGSVVSFSPGGGTSQTLNSPYAGGSDFKVSIGPGLTSSQQYTLTVQGVDGGLINTTDVILNVLVKNPGWQEI</sequence>
<proteinExistence type="predicted"/>
<reference evidence="2 3" key="1">
    <citation type="submission" date="2017-09" db="EMBL/GenBank/DDBJ databases">
        <title>Depth-based differentiation of microbial function through sediment-hosted aquifers and enrichment of novel symbionts in the deep terrestrial subsurface.</title>
        <authorList>
            <person name="Probst A.J."/>
            <person name="Ladd B."/>
            <person name="Jarett J.K."/>
            <person name="Geller-Mcgrath D.E."/>
            <person name="Sieber C.M."/>
            <person name="Emerson J.B."/>
            <person name="Anantharaman K."/>
            <person name="Thomas B.C."/>
            <person name="Malmstrom R."/>
            <person name="Stieglmeier M."/>
            <person name="Klingl A."/>
            <person name="Woyke T."/>
            <person name="Ryan C.M."/>
            <person name="Banfield J.F."/>
        </authorList>
    </citation>
    <scope>NUCLEOTIDE SEQUENCE [LARGE SCALE GENOMIC DNA]</scope>
    <source>
        <strain evidence="2">CG11_big_fil_rev_8_21_14_0_20_38_23</strain>
    </source>
</reference>
<accession>A0A2H0NEX7</accession>
<dbReference type="EMBL" id="PCWR01000023">
    <property type="protein sequence ID" value="PIR07448.1"/>
    <property type="molecule type" value="Genomic_DNA"/>
</dbReference>
<name>A0A2H0NEX7_9BACT</name>
<dbReference type="Proteomes" id="UP000228867">
    <property type="component" value="Unassembled WGS sequence"/>
</dbReference>
<organism evidence="2 3">
    <name type="scientific">Candidatus Jorgensenbacteria bacterium CG11_big_fil_rev_8_21_14_0_20_38_23</name>
    <dbReference type="NCBI Taxonomy" id="1974594"/>
    <lineage>
        <taxon>Bacteria</taxon>
        <taxon>Candidatus Joergenseniibacteriota</taxon>
    </lineage>
</organism>
<feature type="non-terminal residue" evidence="2">
    <location>
        <position position="1"/>
    </location>
</feature>
<feature type="compositionally biased region" description="Low complexity" evidence="1">
    <location>
        <begin position="40"/>
        <end position="52"/>
    </location>
</feature>